<organism evidence="1 2">
    <name type="scientific">Oxynema aestuarii AP17</name>
    <dbReference type="NCBI Taxonomy" id="2064643"/>
    <lineage>
        <taxon>Bacteria</taxon>
        <taxon>Bacillati</taxon>
        <taxon>Cyanobacteriota</taxon>
        <taxon>Cyanophyceae</taxon>
        <taxon>Oscillatoriophycideae</taxon>
        <taxon>Oscillatoriales</taxon>
        <taxon>Oscillatoriaceae</taxon>
        <taxon>Oxynema</taxon>
        <taxon>Oxynema aestuarii</taxon>
    </lineage>
</organism>
<reference evidence="1 2" key="1">
    <citation type="submission" date="2020-04" db="EMBL/GenBank/DDBJ databases">
        <authorList>
            <person name="Basu S."/>
            <person name="Maruthanayagam V."/>
            <person name="Chakraborty S."/>
            <person name="Pramanik A."/>
            <person name="Mukherjee J."/>
            <person name="Brink B."/>
        </authorList>
    </citation>
    <scope>NUCLEOTIDE SEQUENCE [LARGE SCALE GENOMIC DNA]</scope>
    <source>
        <strain evidence="1 2">AP17</strain>
    </source>
</reference>
<gene>
    <name evidence="1" type="ORF">HCG48_23320</name>
</gene>
<evidence type="ECO:0000313" key="2">
    <source>
        <dbReference type="Proteomes" id="UP000500857"/>
    </source>
</evidence>
<dbReference type="Proteomes" id="UP000500857">
    <property type="component" value="Chromosome"/>
</dbReference>
<dbReference type="AlphaFoldDB" id="A0A6H1U6B2"/>
<evidence type="ECO:0000313" key="1">
    <source>
        <dbReference type="EMBL" id="QIZ73169.1"/>
    </source>
</evidence>
<proteinExistence type="predicted"/>
<protein>
    <submittedName>
        <fullName evidence="1">Uncharacterized protein</fullName>
    </submittedName>
</protein>
<name>A0A6H1U6B2_9CYAN</name>
<sequence length="77" mass="8198">MNETPPPSPFDPVADLPEIELSSSVLVSLATPSVLLAILGTQAIGEMLQSLGQASEEIFRGDRLPVLHFPPRSSENS</sequence>
<dbReference type="KEGG" id="oxy:HCG48_23320"/>
<keyword evidence="2" id="KW-1185">Reference proteome</keyword>
<accession>A0A6H1U6B2</accession>
<dbReference type="EMBL" id="CP051167">
    <property type="protein sequence ID" value="QIZ73169.1"/>
    <property type="molecule type" value="Genomic_DNA"/>
</dbReference>
<dbReference type="RefSeq" id="WP_168571315.1">
    <property type="nucleotide sequence ID" value="NZ_CP051167.1"/>
</dbReference>